<reference evidence="1" key="1">
    <citation type="journal article" date="2021" name="PeerJ">
        <title>Extensive microbial diversity within the chicken gut microbiome revealed by metagenomics and culture.</title>
        <authorList>
            <person name="Gilroy R."/>
            <person name="Ravi A."/>
            <person name="Getino M."/>
            <person name="Pursley I."/>
            <person name="Horton D.L."/>
            <person name="Alikhan N.F."/>
            <person name="Baker D."/>
            <person name="Gharbi K."/>
            <person name="Hall N."/>
            <person name="Watson M."/>
            <person name="Adriaenssens E.M."/>
            <person name="Foster-Nyarko E."/>
            <person name="Jarju S."/>
            <person name="Secka A."/>
            <person name="Antonio M."/>
            <person name="Oren A."/>
            <person name="Chaudhuri R.R."/>
            <person name="La Ragione R."/>
            <person name="Hildebrand F."/>
            <person name="Pallen M.J."/>
        </authorList>
    </citation>
    <scope>NUCLEOTIDE SEQUENCE</scope>
    <source>
        <strain evidence="1">8470</strain>
    </source>
</reference>
<evidence type="ECO:0000313" key="1">
    <source>
        <dbReference type="EMBL" id="MBU3855188.1"/>
    </source>
</evidence>
<comment type="caution">
    <text evidence="1">The sequence shown here is derived from an EMBL/GenBank/DDBJ whole genome shotgun (WGS) entry which is preliminary data.</text>
</comment>
<name>A0A948TKL7_9BACT</name>
<dbReference type="Proteomes" id="UP000784286">
    <property type="component" value="Unassembled WGS sequence"/>
</dbReference>
<dbReference type="EMBL" id="JAHLFJ010000012">
    <property type="protein sequence ID" value="MBU3855188.1"/>
    <property type="molecule type" value="Genomic_DNA"/>
</dbReference>
<organism evidence="1 2">
    <name type="scientific">Candidatus Phocaeicola excrementipullorum</name>
    <dbReference type="NCBI Taxonomy" id="2838731"/>
    <lineage>
        <taxon>Bacteria</taxon>
        <taxon>Pseudomonadati</taxon>
        <taxon>Bacteroidota</taxon>
        <taxon>Bacteroidia</taxon>
        <taxon>Bacteroidales</taxon>
        <taxon>Bacteroidaceae</taxon>
        <taxon>Phocaeicola</taxon>
    </lineage>
</organism>
<reference evidence="1" key="2">
    <citation type="submission" date="2021-04" db="EMBL/GenBank/DDBJ databases">
        <authorList>
            <person name="Gilroy R."/>
        </authorList>
    </citation>
    <scope>NUCLEOTIDE SEQUENCE</scope>
    <source>
        <strain evidence="1">8470</strain>
    </source>
</reference>
<accession>A0A948TKL7</accession>
<sequence length="97" mass="11449">MEKTLFLSASVQDAYITQFWARLDALVQMYNERYSNIIFADLKEKEANIFFVYVRTKEKEEFETLKNACEDFAQDASSLIPTDYVTLNLFIKNLEKQ</sequence>
<proteinExistence type="predicted"/>
<evidence type="ECO:0000313" key="2">
    <source>
        <dbReference type="Proteomes" id="UP000784286"/>
    </source>
</evidence>
<dbReference type="AlphaFoldDB" id="A0A948TKL7"/>
<evidence type="ECO:0008006" key="3">
    <source>
        <dbReference type="Google" id="ProtNLM"/>
    </source>
</evidence>
<protein>
    <recommendedName>
        <fullName evidence="3">DUF4286 family protein</fullName>
    </recommendedName>
</protein>
<gene>
    <name evidence="1" type="ORF">H9928_01265</name>
</gene>